<evidence type="ECO:0000256" key="2">
    <source>
        <dbReference type="ARBA" id="ARBA00022618"/>
    </source>
</evidence>
<dbReference type="GO" id="GO:0030428">
    <property type="term" value="C:cell septum"/>
    <property type="evidence" value="ECO:0007669"/>
    <property type="project" value="TreeGrafter"/>
</dbReference>
<feature type="coiled-coil region" evidence="8">
    <location>
        <begin position="38"/>
        <end position="72"/>
    </location>
</feature>
<accession>C5WCC8</accession>
<evidence type="ECO:0000256" key="6">
    <source>
        <dbReference type="ARBA" id="ARBA00023136"/>
    </source>
</evidence>
<evidence type="ECO:0000256" key="3">
    <source>
        <dbReference type="ARBA" id="ARBA00022692"/>
    </source>
</evidence>
<dbReference type="KEGG" id="icp:ICMP_122"/>
<keyword evidence="2 8" id="KW-0132">Cell division</keyword>
<organism evidence="9 10">
    <name type="scientific">Candidatus Ishikawaella capsulata Mpkobe</name>
    <dbReference type="NCBI Taxonomy" id="476281"/>
    <lineage>
        <taxon>Bacteria</taxon>
        <taxon>Pseudomonadati</taxon>
        <taxon>Pseudomonadota</taxon>
        <taxon>Gammaproteobacteria</taxon>
        <taxon>Enterobacterales</taxon>
        <taxon>Enterobacteriaceae</taxon>
        <taxon>Candidatus Ishikawella</taxon>
    </lineage>
</organism>
<keyword evidence="10" id="KW-1185">Reference proteome</keyword>
<dbReference type="EMBL" id="AP010872">
    <property type="protein sequence ID" value="BAH82984.1"/>
    <property type="molecule type" value="Genomic_DNA"/>
</dbReference>
<dbReference type="PANTHER" id="PTHR37485:SF1">
    <property type="entry name" value="CELL DIVISION PROTEIN FTSB"/>
    <property type="match status" value="1"/>
</dbReference>
<keyword evidence="8" id="KW-0997">Cell inner membrane</keyword>
<evidence type="ECO:0000313" key="10">
    <source>
        <dbReference type="Proteomes" id="UP000061704"/>
    </source>
</evidence>
<evidence type="ECO:0000256" key="8">
    <source>
        <dbReference type="HAMAP-Rule" id="MF_00599"/>
    </source>
</evidence>
<gene>
    <name evidence="8 9" type="primary">ftsB</name>
    <name evidence="9" type="ORF">ICMP_122</name>
</gene>
<keyword evidence="5 8" id="KW-0175">Coiled coil</keyword>
<proteinExistence type="inferred from homology"/>
<comment type="subunit">
    <text evidence="8">Part of a complex composed of FtsB, FtsL and FtsQ.</text>
</comment>
<dbReference type="InterPro" id="IPR007060">
    <property type="entry name" value="FtsL/DivIC"/>
</dbReference>
<dbReference type="Pfam" id="PF04977">
    <property type="entry name" value="DivIC"/>
    <property type="match status" value="1"/>
</dbReference>
<sequence>MNKFKLNLILLMIFIWLQHSLWLGDNGIKESLHVSKEISRQEEKNDKIKNDIDQLQAEVDAINNSSEIIEEIARSKFNMIKPCEVFYRFVS</sequence>
<dbReference type="Proteomes" id="UP000061704">
    <property type="component" value="Chromosome"/>
</dbReference>
<evidence type="ECO:0000256" key="7">
    <source>
        <dbReference type="ARBA" id="ARBA00023306"/>
    </source>
</evidence>
<name>C5WCC8_9ENTR</name>
<feature type="topological domain" description="Periplasmic" evidence="8">
    <location>
        <begin position="24"/>
        <end position="91"/>
    </location>
</feature>
<comment type="function">
    <text evidence="8">Essential cell division protein. May link together the upstream cell division proteins, which are predominantly cytoplasmic, with the downstream cell division proteins, which are predominantly periplasmic.</text>
</comment>
<dbReference type="HOGENOM" id="CLU_134863_5_2_6"/>
<reference evidence="9 10" key="1">
    <citation type="journal article" date="2011" name="Genome Biol. Evol.">
        <title>Reductive evolution of bacterial genome in insect gut environment.</title>
        <authorList>
            <person name="Nikoh N."/>
            <person name="Hosokawa T."/>
            <person name="Ohshima K."/>
            <person name="Hattori M."/>
            <person name="Fukatsu T."/>
        </authorList>
    </citation>
    <scope>NUCLEOTIDE SEQUENCE [LARGE SCALE GENOMIC DNA]</scope>
    <source>
        <strain evidence="9 10">Mpkobe</strain>
    </source>
</reference>
<dbReference type="HAMAP" id="MF_00599">
    <property type="entry name" value="FtsB"/>
    <property type="match status" value="1"/>
</dbReference>
<comment type="similarity">
    <text evidence="8">Belongs to the FtsB family.</text>
</comment>
<dbReference type="STRING" id="476281.ICMP_122"/>
<keyword evidence="3 8" id="KW-0812">Transmembrane</keyword>
<evidence type="ECO:0000256" key="1">
    <source>
        <dbReference type="ARBA" id="ARBA00022475"/>
    </source>
</evidence>
<comment type="subcellular location">
    <subcellularLocation>
        <location evidence="8">Cell inner membrane</location>
        <topology evidence="8">Single-pass type II membrane protein</topology>
    </subcellularLocation>
    <text evidence="8">Localizes to the division septum.</text>
</comment>
<evidence type="ECO:0000256" key="4">
    <source>
        <dbReference type="ARBA" id="ARBA00022989"/>
    </source>
</evidence>
<keyword evidence="4 8" id="KW-1133">Transmembrane helix</keyword>
<evidence type="ECO:0000313" key="9">
    <source>
        <dbReference type="EMBL" id="BAH82984.1"/>
    </source>
</evidence>
<keyword evidence="1 8" id="KW-1003">Cell membrane</keyword>
<evidence type="ECO:0000256" key="5">
    <source>
        <dbReference type="ARBA" id="ARBA00023054"/>
    </source>
</evidence>
<keyword evidence="7 8" id="KW-0131">Cell cycle</keyword>
<dbReference type="PANTHER" id="PTHR37485">
    <property type="entry name" value="CELL DIVISION PROTEIN FTSB"/>
    <property type="match status" value="1"/>
</dbReference>
<dbReference type="GO" id="GO:0005886">
    <property type="term" value="C:plasma membrane"/>
    <property type="evidence" value="ECO:0007669"/>
    <property type="project" value="UniProtKB-SubCell"/>
</dbReference>
<dbReference type="InterPro" id="IPR023081">
    <property type="entry name" value="Cell_div_FtsB"/>
</dbReference>
<dbReference type="GO" id="GO:0043093">
    <property type="term" value="P:FtsZ-dependent cytokinesis"/>
    <property type="evidence" value="ECO:0007669"/>
    <property type="project" value="UniProtKB-UniRule"/>
</dbReference>
<protein>
    <recommendedName>
        <fullName evidence="8">Cell division protein FtsB</fullName>
    </recommendedName>
</protein>
<keyword evidence="6 8" id="KW-0472">Membrane</keyword>
<dbReference type="GO" id="GO:0032153">
    <property type="term" value="C:cell division site"/>
    <property type="evidence" value="ECO:0007669"/>
    <property type="project" value="UniProtKB-UniRule"/>
</dbReference>
<feature type="topological domain" description="Cytoplasmic" evidence="8">
    <location>
        <begin position="1"/>
        <end position="5"/>
    </location>
</feature>
<dbReference type="AlphaFoldDB" id="C5WCC8"/>